<gene>
    <name evidence="9" type="ORF">FOMPIDRAFT_1023287</name>
</gene>
<keyword evidence="3" id="KW-0520">NAD</keyword>
<accession>S8E8Q3</accession>
<dbReference type="InterPro" id="IPR016162">
    <property type="entry name" value="Ald_DH_N"/>
</dbReference>
<dbReference type="OrthoDB" id="440325at2759"/>
<dbReference type="Pfam" id="PF00171">
    <property type="entry name" value="Aldedh"/>
    <property type="match status" value="1"/>
</dbReference>
<dbReference type="InterPro" id="IPR012394">
    <property type="entry name" value="Aldehyde_DH_NAD(P)"/>
</dbReference>
<dbReference type="FunFam" id="3.40.605.10:FF:000004">
    <property type="entry name" value="Aldehyde dehydrogenase"/>
    <property type="match status" value="1"/>
</dbReference>
<dbReference type="InterPro" id="IPR016163">
    <property type="entry name" value="Ald_DH_C"/>
</dbReference>
<keyword evidence="2 4" id="KW-0560">Oxidoreductase</keyword>
<feature type="domain" description="Aldehyde dehydrogenase" evidence="8">
    <location>
        <begin position="18"/>
        <end position="436"/>
    </location>
</feature>
<dbReference type="eggNOG" id="KOG2456">
    <property type="taxonomic scope" value="Eukaryota"/>
</dbReference>
<dbReference type="PIRSF" id="PIRSF036492">
    <property type="entry name" value="ALDH"/>
    <property type="match status" value="1"/>
</dbReference>
<dbReference type="EMBL" id="KE504142">
    <property type="protein sequence ID" value="EPT01382.1"/>
    <property type="molecule type" value="Genomic_DNA"/>
</dbReference>
<dbReference type="FunFam" id="3.40.309.10:FF:000003">
    <property type="entry name" value="Aldehyde dehydrogenase"/>
    <property type="match status" value="1"/>
</dbReference>
<reference evidence="9 10" key="1">
    <citation type="journal article" date="2012" name="Science">
        <title>The Paleozoic origin of enzymatic lignin decomposition reconstructed from 31 fungal genomes.</title>
        <authorList>
            <person name="Floudas D."/>
            <person name="Binder M."/>
            <person name="Riley R."/>
            <person name="Barry K."/>
            <person name="Blanchette R.A."/>
            <person name="Henrissat B."/>
            <person name="Martinez A.T."/>
            <person name="Otillar R."/>
            <person name="Spatafora J.W."/>
            <person name="Yadav J.S."/>
            <person name="Aerts A."/>
            <person name="Benoit I."/>
            <person name="Boyd A."/>
            <person name="Carlson A."/>
            <person name="Copeland A."/>
            <person name="Coutinho P.M."/>
            <person name="de Vries R.P."/>
            <person name="Ferreira P."/>
            <person name="Findley K."/>
            <person name="Foster B."/>
            <person name="Gaskell J."/>
            <person name="Glotzer D."/>
            <person name="Gorecki P."/>
            <person name="Heitman J."/>
            <person name="Hesse C."/>
            <person name="Hori C."/>
            <person name="Igarashi K."/>
            <person name="Jurgens J.A."/>
            <person name="Kallen N."/>
            <person name="Kersten P."/>
            <person name="Kohler A."/>
            <person name="Kuees U."/>
            <person name="Kumar T.K.A."/>
            <person name="Kuo A."/>
            <person name="LaButti K."/>
            <person name="Larrondo L.F."/>
            <person name="Lindquist E."/>
            <person name="Ling A."/>
            <person name="Lombard V."/>
            <person name="Lucas S."/>
            <person name="Lundell T."/>
            <person name="Martin R."/>
            <person name="McLaughlin D.J."/>
            <person name="Morgenstern I."/>
            <person name="Morin E."/>
            <person name="Murat C."/>
            <person name="Nagy L.G."/>
            <person name="Nolan M."/>
            <person name="Ohm R.A."/>
            <person name="Patyshakuliyeva A."/>
            <person name="Rokas A."/>
            <person name="Ruiz-Duenas F.J."/>
            <person name="Sabat G."/>
            <person name="Salamov A."/>
            <person name="Samejima M."/>
            <person name="Schmutz J."/>
            <person name="Slot J.C."/>
            <person name="St John F."/>
            <person name="Stenlid J."/>
            <person name="Sun H."/>
            <person name="Sun S."/>
            <person name="Syed K."/>
            <person name="Tsang A."/>
            <person name="Wiebenga A."/>
            <person name="Young D."/>
            <person name="Pisabarro A."/>
            <person name="Eastwood D.C."/>
            <person name="Martin F."/>
            <person name="Cullen D."/>
            <person name="Grigoriev I.V."/>
            <person name="Hibbett D.S."/>
        </authorList>
    </citation>
    <scope>NUCLEOTIDE SEQUENCE</scope>
    <source>
        <strain evidence="10">FP-58527</strain>
    </source>
</reference>
<proteinExistence type="inferred from homology"/>
<evidence type="ECO:0000256" key="3">
    <source>
        <dbReference type="ARBA" id="ARBA00023027"/>
    </source>
</evidence>
<evidence type="ECO:0000256" key="5">
    <source>
        <dbReference type="PIRSR" id="PIRSR036492-1"/>
    </source>
</evidence>
<feature type="active site" evidence="5">
    <location>
        <position position="254"/>
    </location>
</feature>
<dbReference type="InterPro" id="IPR016161">
    <property type="entry name" value="Ald_DH/histidinol_DH"/>
</dbReference>
<sequence length="477" mass="52914">MSTPLVYTPIDEIPQIHQDLKQAFATGKSRGIQWRKQQILGLWHLVEDNLDLLRKALYDDLGRAPDESDGTELNSLILEIKQAYDKVGKWSQTEKAAWHYMWFAMSPATRIEPKGVVLLITPFNFPLYLILAPFAAAIAAGNACVLKPSEGAPACATALAELFPKYLDQSFYRVVNGGIPENTKLLELQWDHILYTGNANVAKIVCTAAAQHLTPVTLELGGKNAAVFDPRVSNLKVAAKRLMWGKLTNAGQICMSPDYAIVPEHFQDTFVEACKQAYYEMHPKDPQETGNMARIVNDRHVQRVKRLLDGTKGEVVLGGKIDEETKFCEATIVKNVKLDDILMSEEIFAPILPVIPVKDADEAIKVINSLGNALVLHVFSSDAEFKKKIFDNTQSGLAVANETLLHIQTVGIPFGGVGSSGYGATTGKAAFDQFVHRRGTIDSPFWLDAMMLYTRYPPYTPRNKTMLNMFMHPKPPA</sequence>
<comment type="similarity">
    <text evidence="1 4 7">Belongs to the aldehyde dehydrogenase family.</text>
</comment>
<dbReference type="STRING" id="743788.S8E8Q3"/>
<dbReference type="SUPFAM" id="SSF53720">
    <property type="entry name" value="ALDH-like"/>
    <property type="match status" value="1"/>
</dbReference>
<evidence type="ECO:0000259" key="8">
    <source>
        <dbReference type="Pfam" id="PF00171"/>
    </source>
</evidence>
<dbReference type="InParanoid" id="S8E8Q3"/>
<dbReference type="PANTHER" id="PTHR43570:SF16">
    <property type="entry name" value="ALDEHYDE DEHYDROGENASE TYPE III, ISOFORM Q"/>
    <property type="match status" value="1"/>
</dbReference>
<dbReference type="HOGENOM" id="CLU_005391_3_1_1"/>
<dbReference type="Proteomes" id="UP000015241">
    <property type="component" value="Unassembled WGS sequence"/>
</dbReference>
<evidence type="ECO:0000256" key="6">
    <source>
        <dbReference type="PROSITE-ProRule" id="PRU10007"/>
    </source>
</evidence>
<protein>
    <recommendedName>
        <fullName evidence="4">Aldehyde dehydrogenase</fullName>
    </recommendedName>
</protein>
<dbReference type="GO" id="GO:0006081">
    <property type="term" value="P:aldehyde metabolic process"/>
    <property type="evidence" value="ECO:0007669"/>
    <property type="project" value="InterPro"/>
</dbReference>
<dbReference type="Gene3D" id="3.40.309.10">
    <property type="entry name" value="Aldehyde Dehydrogenase, Chain A, domain 2"/>
    <property type="match status" value="1"/>
</dbReference>
<evidence type="ECO:0000256" key="7">
    <source>
        <dbReference type="RuleBase" id="RU003345"/>
    </source>
</evidence>
<evidence type="ECO:0000256" key="2">
    <source>
        <dbReference type="ARBA" id="ARBA00023002"/>
    </source>
</evidence>
<keyword evidence="10" id="KW-1185">Reference proteome</keyword>
<dbReference type="GO" id="GO:0005737">
    <property type="term" value="C:cytoplasm"/>
    <property type="evidence" value="ECO:0007669"/>
    <property type="project" value="TreeGrafter"/>
</dbReference>
<dbReference type="InterPro" id="IPR029510">
    <property type="entry name" value="Ald_DH_CS_GLU"/>
</dbReference>
<evidence type="ECO:0000256" key="1">
    <source>
        <dbReference type="ARBA" id="ARBA00009986"/>
    </source>
</evidence>
<name>S8E8Q3_FOMSC</name>
<dbReference type="GO" id="GO:0004029">
    <property type="term" value="F:aldehyde dehydrogenase (NAD+) activity"/>
    <property type="evidence" value="ECO:0007669"/>
    <property type="project" value="TreeGrafter"/>
</dbReference>
<dbReference type="PROSITE" id="PS00687">
    <property type="entry name" value="ALDEHYDE_DEHYDR_GLU"/>
    <property type="match status" value="1"/>
</dbReference>
<evidence type="ECO:0000313" key="10">
    <source>
        <dbReference type="Proteomes" id="UP000015241"/>
    </source>
</evidence>
<evidence type="ECO:0000313" key="9">
    <source>
        <dbReference type="EMBL" id="EPT01382.1"/>
    </source>
</evidence>
<dbReference type="Gene3D" id="3.40.605.10">
    <property type="entry name" value="Aldehyde Dehydrogenase, Chain A, domain 1"/>
    <property type="match status" value="1"/>
</dbReference>
<dbReference type="InterPro" id="IPR015590">
    <property type="entry name" value="Aldehyde_DH_dom"/>
</dbReference>
<organism evidence="9 10">
    <name type="scientific">Fomitopsis schrenkii</name>
    <name type="common">Brown rot fungus</name>
    <dbReference type="NCBI Taxonomy" id="2126942"/>
    <lineage>
        <taxon>Eukaryota</taxon>
        <taxon>Fungi</taxon>
        <taxon>Dikarya</taxon>
        <taxon>Basidiomycota</taxon>
        <taxon>Agaricomycotina</taxon>
        <taxon>Agaricomycetes</taxon>
        <taxon>Polyporales</taxon>
        <taxon>Fomitopsis</taxon>
    </lineage>
</organism>
<dbReference type="PANTHER" id="PTHR43570">
    <property type="entry name" value="ALDEHYDE DEHYDROGENASE"/>
    <property type="match status" value="1"/>
</dbReference>
<feature type="active site" evidence="5 6">
    <location>
        <position position="219"/>
    </location>
</feature>
<evidence type="ECO:0000256" key="4">
    <source>
        <dbReference type="PIRNR" id="PIRNR036492"/>
    </source>
</evidence>
<dbReference type="AlphaFoldDB" id="S8E8Q3"/>